<keyword evidence="2" id="KW-0802">TPR repeat</keyword>
<dbReference type="Proteomes" id="UP000678393">
    <property type="component" value="Unassembled WGS sequence"/>
</dbReference>
<dbReference type="PANTHER" id="PTHR44227">
    <property type="match status" value="1"/>
</dbReference>
<dbReference type="EMBL" id="CAJHNH020000691">
    <property type="protein sequence ID" value="CAG5119359.1"/>
    <property type="molecule type" value="Genomic_DNA"/>
</dbReference>
<protein>
    <submittedName>
        <fullName evidence="4">Uncharacterized protein</fullName>
    </submittedName>
</protein>
<dbReference type="InterPro" id="IPR052346">
    <property type="entry name" value="O-mannosyl-transferase_TMTC"/>
</dbReference>
<keyword evidence="1" id="KW-0677">Repeat</keyword>
<gene>
    <name evidence="4" type="ORF">CUNI_LOCUS4917</name>
</gene>
<feature type="transmembrane region" description="Helical" evidence="3">
    <location>
        <begin position="309"/>
        <end position="326"/>
    </location>
</feature>
<keyword evidence="3" id="KW-0472">Membrane</keyword>
<feature type="transmembrane region" description="Helical" evidence="3">
    <location>
        <begin position="32"/>
        <end position="50"/>
    </location>
</feature>
<sequence>MSSRELSTSDHNYTLRAEASSKSSLNVNFSRWLAGLAVFAIAVVCFANSYDGEFVFDDAEAIENNKDLLPTTPVQDLLQHDFWGRTLSNYSHKSYRPLTVLTFRWNYWAAGGLFPKGFHIVNILLHGVVSALLMPCFTLVMVDVGASGGESKHAEAKWPFLCSILFAVHPVHTESVAGVVGRAELLCALFFITSFLLYVKACTRDSEFRPKGFSFIWLCASLIFCGLATFSKEQGITVLGLCSVYDIVSVCGVDLGVLLGFTKSAGTKLSVSVQKPVPSASSSLSNGASLKKECGSVAPWQVSLVKRHILLTATGVILLVVRWKVMGSSPPTFQIHDNPHSFVNGSLFRVGILICFIINNRHILLFVIKLVYTCNDVTCSNVVTVYN</sequence>
<evidence type="ECO:0000256" key="1">
    <source>
        <dbReference type="ARBA" id="ARBA00022737"/>
    </source>
</evidence>
<dbReference type="GO" id="GO:0030968">
    <property type="term" value="P:endoplasmic reticulum unfolded protein response"/>
    <property type="evidence" value="ECO:0007669"/>
    <property type="project" value="TreeGrafter"/>
</dbReference>
<feature type="transmembrane region" description="Helical" evidence="3">
    <location>
        <begin position="236"/>
        <end position="261"/>
    </location>
</feature>
<keyword evidence="5" id="KW-1185">Reference proteome</keyword>
<evidence type="ECO:0000313" key="5">
    <source>
        <dbReference type="Proteomes" id="UP000678393"/>
    </source>
</evidence>
<keyword evidence="3" id="KW-0812">Transmembrane</keyword>
<dbReference type="OrthoDB" id="19588at2759"/>
<reference evidence="4" key="1">
    <citation type="submission" date="2021-04" db="EMBL/GenBank/DDBJ databases">
        <authorList>
            <consortium name="Molecular Ecology Group"/>
        </authorList>
    </citation>
    <scope>NUCLEOTIDE SEQUENCE</scope>
</reference>
<organism evidence="4 5">
    <name type="scientific">Candidula unifasciata</name>
    <dbReference type="NCBI Taxonomy" id="100452"/>
    <lineage>
        <taxon>Eukaryota</taxon>
        <taxon>Metazoa</taxon>
        <taxon>Spiralia</taxon>
        <taxon>Lophotrochozoa</taxon>
        <taxon>Mollusca</taxon>
        <taxon>Gastropoda</taxon>
        <taxon>Heterobranchia</taxon>
        <taxon>Euthyneura</taxon>
        <taxon>Panpulmonata</taxon>
        <taxon>Eupulmonata</taxon>
        <taxon>Stylommatophora</taxon>
        <taxon>Helicina</taxon>
        <taxon>Helicoidea</taxon>
        <taxon>Geomitridae</taxon>
        <taxon>Candidula</taxon>
    </lineage>
</organism>
<feature type="transmembrane region" description="Helical" evidence="3">
    <location>
        <begin position="211"/>
        <end position="230"/>
    </location>
</feature>
<evidence type="ECO:0000256" key="3">
    <source>
        <dbReference type="SAM" id="Phobius"/>
    </source>
</evidence>
<feature type="transmembrane region" description="Helical" evidence="3">
    <location>
        <begin position="346"/>
        <end position="368"/>
    </location>
</feature>
<feature type="transmembrane region" description="Helical" evidence="3">
    <location>
        <begin position="123"/>
        <end position="144"/>
    </location>
</feature>
<dbReference type="GO" id="GO:0035269">
    <property type="term" value="P:protein O-linked glycosylation via mannose"/>
    <property type="evidence" value="ECO:0007669"/>
    <property type="project" value="TreeGrafter"/>
</dbReference>
<evidence type="ECO:0000256" key="2">
    <source>
        <dbReference type="ARBA" id="ARBA00022803"/>
    </source>
</evidence>
<keyword evidence="3" id="KW-1133">Transmembrane helix</keyword>
<evidence type="ECO:0000313" key="4">
    <source>
        <dbReference type="EMBL" id="CAG5119359.1"/>
    </source>
</evidence>
<accession>A0A8S3YQJ5</accession>
<dbReference type="PANTHER" id="PTHR44227:SF3">
    <property type="entry name" value="PROTEIN O-MANNOSYL-TRANSFERASE TMTC4"/>
    <property type="match status" value="1"/>
</dbReference>
<feature type="transmembrane region" description="Helical" evidence="3">
    <location>
        <begin position="179"/>
        <end position="199"/>
    </location>
</feature>
<dbReference type="AlphaFoldDB" id="A0A8S3YQJ5"/>
<dbReference type="GO" id="GO:0000030">
    <property type="term" value="F:mannosyltransferase activity"/>
    <property type="evidence" value="ECO:0007669"/>
    <property type="project" value="TreeGrafter"/>
</dbReference>
<name>A0A8S3YQJ5_9EUPU</name>
<dbReference type="GO" id="GO:0005783">
    <property type="term" value="C:endoplasmic reticulum"/>
    <property type="evidence" value="ECO:0007669"/>
    <property type="project" value="TreeGrafter"/>
</dbReference>
<proteinExistence type="predicted"/>
<comment type="caution">
    <text evidence="4">The sequence shown here is derived from an EMBL/GenBank/DDBJ whole genome shotgun (WGS) entry which is preliminary data.</text>
</comment>